<dbReference type="EMBL" id="LUUH01000056">
    <property type="protein sequence ID" value="OAI03502.1"/>
    <property type="molecule type" value="Genomic_DNA"/>
</dbReference>
<keyword evidence="1" id="KW-0472">Membrane</keyword>
<feature type="transmembrane region" description="Helical" evidence="1">
    <location>
        <begin position="79"/>
        <end position="97"/>
    </location>
</feature>
<feature type="transmembrane region" description="Helical" evidence="1">
    <location>
        <begin position="21"/>
        <end position="41"/>
    </location>
</feature>
<name>A0A177MCU8_METMH</name>
<dbReference type="Proteomes" id="UP000077763">
    <property type="component" value="Unassembled WGS sequence"/>
</dbReference>
<comment type="caution">
    <text evidence="2">The sequence shown here is derived from an EMBL/GenBank/DDBJ whole genome shotgun (WGS) entry which is preliminary data.</text>
</comment>
<sequence>MQKAYALAHWFRVIIINTGRWLFENKPAMAILSLIFLYKFGDTLLPFLWHILHLAIEVVEMLAEHFLEHVFGVTPRQAEFIVFWTGLTLLGTVVWHLSYKAYLVILQACEAAWQNWCEKAGPAKLLATLKLTLLLSILGKTMLLFV</sequence>
<protein>
    <submittedName>
        <fullName evidence="2">Uncharacterized protein</fullName>
    </submittedName>
</protein>
<dbReference type="AlphaFoldDB" id="A0A177MCU8"/>
<reference evidence="2 3" key="1">
    <citation type="submission" date="2016-03" db="EMBL/GenBank/DDBJ databases">
        <authorList>
            <person name="Ploux O."/>
        </authorList>
    </citation>
    <scope>NUCLEOTIDE SEQUENCE [LARGE SCALE GENOMIC DNA]</scope>
    <source>
        <strain evidence="2 3">R-45371</strain>
    </source>
</reference>
<evidence type="ECO:0000313" key="2">
    <source>
        <dbReference type="EMBL" id="OAI03502.1"/>
    </source>
</evidence>
<evidence type="ECO:0000256" key="1">
    <source>
        <dbReference type="SAM" id="Phobius"/>
    </source>
</evidence>
<organism evidence="2 3">
    <name type="scientific">Methylomonas methanica</name>
    <dbReference type="NCBI Taxonomy" id="421"/>
    <lineage>
        <taxon>Bacteria</taxon>
        <taxon>Pseudomonadati</taxon>
        <taxon>Pseudomonadota</taxon>
        <taxon>Gammaproteobacteria</taxon>
        <taxon>Methylococcales</taxon>
        <taxon>Methylococcaceae</taxon>
        <taxon>Methylomonas</taxon>
    </lineage>
</organism>
<proteinExistence type="predicted"/>
<evidence type="ECO:0000313" key="3">
    <source>
        <dbReference type="Proteomes" id="UP000077763"/>
    </source>
</evidence>
<gene>
    <name evidence="2" type="ORF">A1353_14385</name>
</gene>
<accession>A0A177MCU8</accession>
<keyword evidence="1" id="KW-0812">Transmembrane</keyword>
<dbReference type="RefSeq" id="WP_064036900.1">
    <property type="nucleotide sequence ID" value="NZ_LUUH01000056.1"/>
</dbReference>
<keyword evidence="1" id="KW-1133">Transmembrane helix</keyword>